<protein>
    <submittedName>
        <fullName evidence="1">Conjugal transfer protein TrbH</fullName>
    </submittedName>
</protein>
<dbReference type="Pfam" id="PF07283">
    <property type="entry name" value="TrbH"/>
    <property type="match status" value="1"/>
</dbReference>
<dbReference type="Proteomes" id="UP000199533">
    <property type="component" value="Unassembled WGS sequence"/>
</dbReference>
<keyword evidence="2" id="KW-1185">Reference proteome</keyword>
<dbReference type="InterPro" id="IPR010837">
    <property type="entry name" value="Conjugal_tfr_TrbH"/>
</dbReference>
<dbReference type="STRING" id="52441.SAMN05216302_105118"/>
<dbReference type="EMBL" id="FOSP01000051">
    <property type="protein sequence ID" value="SFL27464.1"/>
    <property type="molecule type" value="Genomic_DNA"/>
</dbReference>
<reference evidence="2" key="1">
    <citation type="submission" date="2016-10" db="EMBL/GenBank/DDBJ databases">
        <authorList>
            <person name="Varghese N."/>
            <person name="Submissions S."/>
        </authorList>
    </citation>
    <scope>NUCLEOTIDE SEQUENCE [LARGE SCALE GENOMIC DNA]</scope>
    <source>
        <strain evidence="2">Nm69</strain>
    </source>
</reference>
<sequence length="179" mass="19315">MMPSNQVKAIQSVVVRPAFVGVMLLLAGCVTTPPYGSFIENPSPAFAQYSTAMAEDVAGQIARLYPPASTRFDMQHAAADPFGAALLENLRMQGYAVNEATAPAGSIFAANSGQDKAITDNPVEVTDSVIRSGLTLRYIIDRSNDLYHVSILIDDQRLTRAFVAQSEQIAPAGLWVRRQ</sequence>
<dbReference type="RefSeq" id="WP_244531974.1">
    <property type="nucleotide sequence ID" value="NZ_FOSP01000051.1"/>
</dbReference>
<evidence type="ECO:0000313" key="2">
    <source>
        <dbReference type="Proteomes" id="UP000199533"/>
    </source>
</evidence>
<evidence type="ECO:0000313" key="1">
    <source>
        <dbReference type="EMBL" id="SFL27464.1"/>
    </source>
</evidence>
<gene>
    <name evidence="1" type="ORF">SAMN05216302_105118</name>
</gene>
<dbReference type="AlphaFoldDB" id="A0A1I4GBQ2"/>
<name>A0A1I4GBQ2_9PROT</name>
<accession>A0A1I4GBQ2</accession>
<proteinExistence type="predicted"/>
<organism evidence="1 2">
    <name type="scientific">Nitrosomonas aestuarii</name>
    <dbReference type="NCBI Taxonomy" id="52441"/>
    <lineage>
        <taxon>Bacteria</taxon>
        <taxon>Pseudomonadati</taxon>
        <taxon>Pseudomonadota</taxon>
        <taxon>Betaproteobacteria</taxon>
        <taxon>Nitrosomonadales</taxon>
        <taxon>Nitrosomonadaceae</taxon>
        <taxon>Nitrosomonas</taxon>
    </lineage>
</organism>